<dbReference type="Gene3D" id="3.40.50.11980">
    <property type="match status" value="1"/>
</dbReference>
<comment type="caution">
    <text evidence="2">The sequence shown here is derived from an EMBL/GenBank/DDBJ whole genome shotgun (WGS) entry which is preliminary data.</text>
</comment>
<evidence type="ECO:0000256" key="1">
    <source>
        <dbReference type="SAM" id="MobiDB-lite"/>
    </source>
</evidence>
<dbReference type="GO" id="GO:0001682">
    <property type="term" value="P:tRNA 5'-leader removal"/>
    <property type="evidence" value="ECO:0007669"/>
    <property type="project" value="TreeGrafter"/>
</dbReference>
<feature type="region of interest" description="Disordered" evidence="1">
    <location>
        <begin position="380"/>
        <end position="411"/>
    </location>
</feature>
<dbReference type="AlphaFoldDB" id="A0AAD9GDC9"/>
<accession>A0AAD9GDC9</accession>
<dbReference type="PANTHER" id="PTHR13547:SF1">
    <property type="entry name" value="MITOCHONDRIAL RIBONUCLEASE P CATALYTIC SUBUNIT"/>
    <property type="match status" value="1"/>
</dbReference>
<dbReference type="PANTHER" id="PTHR13547">
    <property type="match status" value="1"/>
</dbReference>
<name>A0AAD9GDC9_BABDI</name>
<protein>
    <submittedName>
        <fullName evidence="2">Uncharacterized protein</fullName>
    </submittedName>
</protein>
<dbReference type="GO" id="GO:0004526">
    <property type="term" value="F:ribonuclease P activity"/>
    <property type="evidence" value="ECO:0007669"/>
    <property type="project" value="TreeGrafter"/>
</dbReference>
<evidence type="ECO:0000313" key="2">
    <source>
        <dbReference type="EMBL" id="KAK1936325.1"/>
    </source>
</evidence>
<evidence type="ECO:0000313" key="3">
    <source>
        <dbReference type="Proteomes" id="UP001195914"/>
    </source>
</evidence>
<dbReference type="EMBL" id="JAHBMH010000044">
    <property type="protein sequence ID" value="KAK1936325.1"/>
    <property type="molecule type" value="Genomic_DNA"/>
</dbReference>
<reference evidence="2" key="2">
    <citation type="submission" date="2021-05" db="EMBL/GenBank/DDBJ databases">
        <authorList>
            <person name="Pain A."/>
        </authorList>
    </citation>
    <scope>NUCLEOTIDE SEQUENCE</scope>
    <source>
        <strain evidence="2">1802A</strain>
    </source>
</reference>
<dbReference type="Proteomes" id="UP001195914">
    <property type="component" value="Unassembled WGS sequence"/>
</dbReference>
<keyword evidence="3" id="KW-1185">Reference proteome</keyword>
<feature type="region of interest" description="Disordered" evidence="1">
    <location>
        <begin position="774"/>
        <end position="797"/>
    </location>
</feature>
<organism evidence="2 3">
    <name type="scientific">Babesia divergens</name>
    <dbReference type="NCBI Taxonomy" id="32595"/>
    <lineage>
        <taxon>Eukaryota</taxon>
        <taxon>Sar</taxon>
        <taxon>Alveolata</taxon>
        <taxon>Apicomplexa</taxon>
        <taxon>Aconoidasida</taxon>
        <taxon>Piroplasmida</taxon>
        <taxon>Babesiidae</taxon>
        <taxon>Babesia</taxon>
    </lineage>
</organism>
<reference evidence="2" key="1">
    <citation type="journal article" date="2014" name="Nucleic Acids Res.">
        <title>The evolutionary dynamics of variant antigen genes in Babesia reveal a history of genomic innovation underlying host-parasite interaction.</title>
        <authorList>
            <person name="Jackson A.P."/>
            <person name="Otto T.D."/>
            <person name="Darby A."/>
            <person name="Ramaprasad A."/>
            <person name="Xia D."/>
            <person name="Echaide I.E."/>
            <person name="Farber M."/>
            <person name="Gahlot S."/>
            <person name="Gamble J."/>
            <person name="Gupta D."/>
            <person name="Gupta Y."/>
            <person name="Jackson L."/>
            <person name="Malandrin L."/>
            <person name="Malas T.B."/>
            <person name="Moussa E."/>
            <person name="Nair M."/>
            <person name="Reid A.J."/>
            <person name="Sanders M."/>
            <person name="Sharma J."/>
            <person name="Tracey A."/>
            <person name="Quail M.A."/>
            <person name="Weir W."/>
            <person name="Wastling J.M."/>
            <person name="Hall N."/>
            <person name="Willadsen P."/>
            <person name="Lingelbach K."/>
            <person name="Shiels B."/>
            <person name="Tait A."/>
            <person name="Berriman M."/>
            <person name="Allred D.R."/>
            <person name="Pain A."/>
        </authorList>
    </citation>
    <scope>NUCLEOTIDE SEQUENCE</scope>
    <source>
        <strain evidence="2">1802A</strain>
    </source>
</reference>
<gene>
    <name evidence="2" type="ORF">X943_002781</name>
</gene>
<proteinExistence type="predicted"/>
<sequence>MSEEERLKVCSTLDTLFSRCVTACENDSISTVMSAIMDYINMYGSFFSPFFENPVEVHRQSAVDEVVGDGIGDPDLSHNAADKSSCDGSSEAQNEVDVASASSDKCLNFYYTVDDVGPDGKNECRRWYVSIKPGVSRAVRRLILQYRKRCMGIMGRAMHKVSTMEDLIGVTRVSREASRFGMTVTKAMYDAMSVIHAKLGRFEKALGYIERMWLLGERRRYRSYEPLLTYFEEHLDGEGMISVLHHMVDRAGLPMSGLMFSRAMVTLGLLARRRLLELRGHSVPPDDITAAGRHYEVDFDSDTPAQVTGSYNGHGTARNTAPTTVAEVYTTLKRQMHEVLDIYHKNSFNRISLSSRLGYVISSVFESVVPGVVQMTHVSPSDHQSALKSGFPSPSELEEADRGGGPVADPYGHKGPVGHSQVYTGSHGACFSCGEKLHLVDLPVEDRLSVFRSWLQHIYDYNFPEIVRLANFYSWIYADMREGRGYTCILDGQNIGYHKRQLVNPLDLAKIDTVVREMVDRGERPLIVLPYYARVRADSSKSDDVVEPETLSLLFPGHNLPRMPIVLSNKTSGRPKRYSPEEVSILDRWCNARQAYFCAHGSYDDNYFFMANVMTGCAEELEVMARFLRSSLELSFAKNGNKGDSTLISQLPAVTLEDYAHIAGHIPRRPVMITVTNDTFTNLEIPTVDESLMRALRDIPLTPYLFSGQATSRGVFGSHRRSAYGYKVLVGNRLRYSLEMQDSGTGMYHIPLGYERKVIDYRARHTLVVHKNSQPRVEPPLSGHMESPVHSGEPAGHNVDQEIKQINTWLEKYGYDKLLSGLDATSPDYDSYRRKSRGYVISTKTPEIIMQKFNPSQQTRWLCVDLNRLDRLKDH</sequence>